<dbReference type="InterPro" id="IPR001279">
    <property type="entry name" value="Metallo-B-lactamas"/>
</dbReference>
<protein>
    <recommendedName>
        <fullName evidence="1">Metallo-beta-lactamase domain-containing protein</fullName>
    </recommendedName>
</protein>
<dbReference type="Gene3D" id="3.60.15.10">
    <property type="entry name" value="Ribonuclease Z/Hydroxyacylglutathione hydrolase-like"/>
    <property type="match status" value="1"/>
</dbReference>
<dbReference type="PANTHER" id="PTHR47619">
    <property type="entry name" value="METALLO-HYDROLASE YYCJ-RELATED"/>
    <property type="match status" value="1"/>
</dbReference>
<dbReference type="RefSeq" id="WP_200240514.1">
    <property type="nucleotide sequence ID" value="NZ_NRRV01000055.1"/>
</dbReference>
<dbReference type="InterPro" id="IPR036866">
    <property type="entry name" value="RibonucZ/Hydroxyglut_hydro"/>
</dbReference>
<name>A0ABS1CLC1_9GAMM</name>
<gene>
    <name evidence="2" type="ORF">CKO31_18620</name>
</gene>
<keyword evidence="3" id="KW-1185">Reference proteome</keyword>
<dbReference type="SUPFAM" id="SSF56281">
    <property type="entry name" value="Metallo-hydrolase/oxidoreductase"/>
    <property type="match status" value="1"/>
</dbReference>
<comment type="caution">
    <text evidence="2">The sequence shown here is derived from an EMBL/GenBank/DDBJ whole genome shotgun (WGS) entry which is preliminary data.</text>
</comment>
<organism evidence="2 3">
    <name type="scientific">Thiohalocapsa halophila</name>
    <dbReference type="NCBI Taxonomy" id="69359"/>
    <lineage>
        <taxon>Bacteria</taxon>
        <taxon>Pseudomonadati</taxon>
        <taxon>Pseudomonadota</taxon>
        <taxon>Gammaproteobacteria</taxon>
        <taxon>Chromatiales</taxon>
        <taxon>Chromatiaceae</taxon>
        <taxon>Thiohalocapsa</taxon>
    </lineage>
</organism>
<dbReference type="SMART" id="SM00849">
    <property type="entry name" value="Lactamase_B"/>
    <property type="match status" value="1"/>
</dbReference>
<evidence type="ECO:0000313" key="2">
    <source>
        <dbReference type="EMBL" id="MBK1632721.1"/>
    </source>
</evidence>
<sequence length="259" mass="28279">MRFAVLGSGSRGNATLVECDGTRVLLDCGFPLRDIEQRLAAIDVRPDELTAVVVTHEHGDHVAGVPRLARRYGLEVWATPGTWKVTCASVGRRAGAEDVQRLRLFPSHARRLRIGALTLHPIPVPHDAREPCQFVFEGDGRRLGVLTDAGTVTPRMCDALRECDALLLEANHDPELLRSGPYPPSLQRRVGGAFGHLSNAQAAALLERVHHRRLGKLLLSHLSQQNNRPDLVRSAMRGVSSDLDISIAEQDSGTGWIGV</sequence>
<dbReference type="Pfam" id="PF12706">
    <property type="entry name" value="Lactamase_B_2"/>
    <property type="match status" value="1"/>
</dbReference>
<feature type="domain" description="Metallo-beta-lactamase" evidence="1">
    <location>
        <begin position="11"/>
        <end position="196"/>
    </location>
</feature>
<accession>A0ABS1CLC1</accession>
<proteinExistence type="predicted"/>
<dbReference type="Proteomes" id="UP000748752">
    <property type="component" value="Unassembled WGS sequence"/>
</dbReference>
<evidence type="ECO:0000313" key="3">
    <source>
        <dbReference type="Proteomes" id="UP000748752"/>
    </source>
</evidence>
<dbReference type="EMBL" id="NRRV01000055">
    <property type="protein sequence ID" value="MBK1632721.1"/>
    <property type="molecule type" value="Genomic_DNA"/>
</dbReference>
<dbReference type="PANTHER" id="PTHR47619:SF1">
    <property type="entry name" value="EXODEOXYRIBONUCLEASE WALJ"/>
    <property type="match status" value="1"/>
</dbReference>
<dbReference type="InterPro" id="IPR052533">
    <property type="entry name" value="WalJ/YycJ-like"/>
</dbReference>
<reference evidence="2 3" key="1">
    <citation type="journal article" date="2020" name="Microorganisms">
        <title>Osmotic Adaptation and Compatible Solute Biosynthesis of Phototrophic Bacteria as Revealed from Genome Analyses.</title>
        <authorList>
            <person name="Imhoff J.F."/>
            <person name="Rahn T."/>
            <person name="Kunzel S."/>
            <person name="Keller A."/>
            <person name="Neulinger S.C."/>
        </authorList>
    </citation>
    <scope>NUCLEOTIDE SEQUENCE [LARGE SCALE GENOMIC DNA]</scope>
    <source>
        <strain evidence="2 3">DSM 6210</strain>
    </source>
</reference>
<evidence type="ECO:0000259" key="1">
    <source>
        <dbReference type="SMART" id="SM00849"/>
    </source>
</evidence>